<accession>A0A9P4NIR4</accession>
<evidence type="ECO:0000256" key="2">
    <source>
        <dbReference type="SAM" id="MobiDB-lite"/>
    </source>
</evidence>
<feature type="compositionally biased region" description="Polar residues" evidence="2">
    <location>
        <begin position="255"/>
        <end position="266"/>
    </location>
</feature>
<keyword evidence="1" id="KW-0175">Coiled coil</keyword>
<organism evidence="3 4">
    <name type="scientific">Tothia fuscella</name>
    <dbReference type="NCBI Taxonomy" id="1048955"/>
    <lineage>
        <taxon>Eukaryota</taxon>
        <taxon>Fungi</taxon>
        <taxon>Dikarya</taxon>
        <taxon>Ascomycota</taxon>
        <taxon>Pezizomycotina</taxon>
        <taxon>Dothideomycetes</taxon>
        <taxon>Pleosporomycetidae</taxon>
        <taxon>Venturiales</taxon>
        <taxon>Cylindrosympodiaceae</taxon>
        <taxon>Tothia</taxon>
    </lineage>
</organism>
<sequence length="366" mass="40881">MAVPTIEWRDWFIGKPKVWYYSAMESLIPPSPIQWDMRERKRSYLQLLRQQQTNKIVKSKNQSENETIIAALKETVQQLETHLKFEEIPLEISNELVAVSTAVRLGCALKEQVTATQDGLATRDDLHAAKDRECVRLTEELAALEASLKTSITKDEIIAAKQRQCDRLTEGLATLNAKVKTTTAQDDLLTAKDGECEKLAEKLATSKQKAKSRKKIITSSNELLTSKEEQCQRLSEEVSAMKAKLEAKSSESESQATDVSSLQSTLQTQREVRENLFKVLSSTRSLLETSVTESRTLSAELEQVRGQLPGARHLVQTQDQKATTAPQVEVIDLTFDDEEQQEQSEGGALQADVLALLTTSDDSIMT</sequence>
<proteinExistence type="predicted"/>
<evidence type="ECO:0000313" key="4">
    <source>
        <dbReference type="Proteomes" id="UP000800235"/>
    </source>
</evidence>
<keyword evidence="4" id="KW-1185">Reference proteome</keyword>
<gene>
    <name evidence="3" type="ORF">EJ08DRAFT_664535</name>
</gene>
<evidence type="ECO:0000256" key="1">
    <source>
        <dbReference type="SAM" id="Coils"/>
    </source>
</evidence>
<dbReference type="EMBL" id="MU007084">
    <property type="protein sequence ID" value="KAF2423204.1"/>
    <property type="molecule type" value="Genomic_DNA"/>
</dbReference>
<feature type="coiled-coil region" evidence="1">
    <location>
        <begin position="127"/>
        <end position="178"/>
    </location>
</feature>
<evidence type="ECO:0000313" key="3">
    <source>
        <dbReference type="EMBL" id="KAF2423204.1"/>
    </source>
</evidence>
<name>A0A9P4NIR4_9PEZI</name>
<comment type="caution">
    <text evidence="3">The sequence shown here is derived from an EMBL/GenBank/DDBJ whole genome shotgun (WGS) entry which is preliminary data.</text>
</comment>
<reference evidence="3" key="1">
    <citation type="journal article" date="2020" name="Stud. Mycol.">
        <title>101 Dothideomycetes genomes: a test case for predicting lifestyles and emergence of pathogens.</title>
        <authorList>
            <person name="Haridas S."/>
            <person name="Albert R."/>
            <person name="Binder M."/>
            <person name="Bloem J."/>
            <person name="Labutti K."/>
            <person name="Salamov A."/>
            <person name="Andreopoulos B."/>
            <person name="Baker S."/>
            <person name="Barry K."/>
            <person name="Bills G."/>
            <person name="Bluhm B."/>
            <person name="Cannon C."/>
            <person name="Castanera R."/>
            <person name="Culley D."/>
            <person name="Daum C."/>
            <person name="Ezra D."/>
            <person name="Gonzalez J."/>
            <person name="Henrissat B."/>
            <person name="Kuo A."/>
            <person name="Liang C."/>
            <person name="Lipzen A."/>
            <person name="Lutzoni F."/>
            <person name="Magnuson J."/>
            <person name="Mondo S."/>
            <person name="Nolan M."/>
            <person name="Ohm R."/>
            <person name="Pangilinan J."/>
            <person name="Park H.-J."/>
            <person name="Ramirez L."/>
            <person name="Alfaro M."/>
            <person name="Sun H."/>
            <person name="Tritt A."/>
            <person name="Yoshinaga Y."/>
            <person name="Zwiers L.-H."/>
            <person name="Turgeon B."/>
            <person name="Goodwin S."/>
            <person name="Spatafora J."/>
            <person name="Crous P."/>
            <person name="Grigoriev I."/>
        </authorList>
    </citation>
    <scope>NUCLEOTIDE SEQUENCE</scope>
    <source>
        <strain evidence="3">CBS 130266</strain>
    </source>
</reference>
<protein>
    <submittedName>
        <fullName evidence="3">Uncharacterized protein</fullName>
    </submittedName>
</protein>
<dbReference type="AlphaFoldDB" id="A0A9P4NIR4"/>
<dbReference type="Proteomes" id="UP000800235">
    <property type="component" value="Unassembled WGS sequence"/>
</dbReference>
<feature type="region of interest" description="Disordered" evidence="2">
    <location>
        <begin position="245"/>
        <end position="266"/>
    </location>
</feature>